<gene>
    <name evidence="7" type="ORF">Q428_00195</name>
</gene>
<dbReference type="InterPro" id="IPR036034">
    <property type="entry name" value="PDZ_sf"/>
</dbReference>
<sequence length="520" mass="57839">MKTNKWGRYIKNSLSLLFVLMLIINFAVTNVYAVTNPLEEAKAFIKNNYVGEVSDEVLNSSTVEDMVSKLGDKYSQYFTAKEFEDFLNSINNKFIGIGIHIDMVPEGVKILSIISNSPAEEAGLKPGDIILEASGHQLSGMKSEEAVTYIKGEEGTKVTLIIKRGETTFNLEVERRQISVPTVETKILDNNIGYIEITSFGEDTAELFGNAVKEMKEKKVNGFIIDLRYNPGGFLDTALNISGYFIGSNNALIVENKSKKRQFYSGYPHSQQITEPVIFLVNEYSASASEVLSAAVKDYDKAFLVGTKTFGKGTVQAPFMLSDGSVIKLTIQQFLSPKGNIINKVGISPDLEVKNKEMDSLLVAQLLLGKSTDVINKSGYLKVKIGSREFEIDLNKAKDEKYWDVYRNILENVNKDEVYLGTDKGWQKAEIKEGLISIKNSNSVNVTGSKVNTATKNTAVKKIFKVITCNLNVRSQATTKSKVIGVLKKGTKIEVTTYKNGWYRINYKGNPAYIYGKYVK</sequence>
<dbReference type="RefSeq" id="WP_051514769.1">
    <property type="nucleotide sequence ID" value="NZ_AZQP01000001.1"/>
</dbReference>
<evidence type="ECO:0000256" key="2">
    <source>
        <dbReference type="ARBA" id="ARBA00022670"/>
    </source>
</evidence>
<dbReference type="InterPro" id="IPR004447">
    <property type="entry name" value="Peptidase_S41A"/>
</dbReference>
<dbReference type="SMART" id="SM00287">
    <property type="entry name" value="SH3b"/>
    <property type="match status" value="1"/>
</dbReference>
<evidence type="ECO:0000259" key="6">
    <source>
        <dbReference type="PROSITE" id="PS51781"/>
    </source>
</evidence>
<name>A0A017RZD4_9CLOT</name>
<dbReference type="OrthoDB" id="9812068at2"/>
<comment type="caution">
    <text evidence="7">The sequence shown here is derived from an EMBL/GenBank/DDBJ whole genome shotgun (WGS) entry which is preliminary data.</text>
</comment>
<proteinExistence type="inferred from homology"/>
<evidence type="ECO:0000256" key="4">
    <source>
        <dbReference type="ARBA" id="ARBA00022825"/>
    </source>
</evidence>
<dbReference type="Gene3D" id="3.30.750.44">
    <property type="match status" value="1"/>
</dbReference>
<dbReference type="GO" id="GO:0007165">
    <property type="term" value="P:signal transduction"/>
    <property type="evidence" value="ECO:0007669"/>
    <property type="project" value="TreeGrafter"/>
</dbReference>
<dbReference type="PROSITE" id="PS50106">
    <property type="entry name" value="PDZ"/>
    <property type="match status" value="1"/>
</dbReference>
<keyword evidence="2 7" id="KW-0645">Protease</keyword>
<dbReference type="SMART" id="SM00228">
    <property type="entry name" value="PDZ"/>
    <property type="match status" value="1"/>
</dbReference>
<dbReference type="SUPFAM" id="SSF50156">
    <property type="entry name" value="PDZ domain-like"/>
    <property type="match status" value="1"/>
</dbReference>
<protein>
    <submittedName>
        <fullName evidence="7">Protease</fullName>
    </submittedName>
</protein>
<dbReference type="InterPro" id="IPR001478">
    <property type="entry name" value="PDZ"/>
</dbReference>
<dbReference type="Pfam" id="PF08239">
    <property type="entry name" value="SH3_3"/>
    <property type="match status" value="1"/>
</dbReference>
<dbReference type="GO" id="GO:0006508">
    <property type="term" value="P:proteolysis"/>
    <property type="evidence" value="ECO:0007669"/>
    <property type="project" value="UniProtKB-KW"/>
</dbReference>
<feature type="domain" description="PDZ" evidence="5">
    <location>
        <begin position="97"/>
        <end position="165"/>
    </location>
</feature>
<dbReference type="Gene3D" id="3.90.226.10">
    <property type="entry name" value="2-enoyl-CoA Hydratase, Chain A, domain 1"/>
    <property type="match status" value="1"/>
</dbReference>
<comment type="similarity">
    <text evidence="1">Belongs to the peptidase S41A family.</text>
</comment>
<dbReference type="GO" id="GO:0008236">
    <property type="term" value="F:serine-type peptidase activity"/>
    <property type="evidence" value="ECO:0007669"/>
    <property type="project" value="UniProtKB-KW"/>
</dbReference>
<dbReference type="InterPro" id="IPR003646">
    <property type="entry name" value="SH3-like_bac-type"/>
</dbReference>
<dbReference type="AlphaFoldDB" id="A0A017RZD4"/>
<dbReference type="GO" id="GO:0004175">
    <property type="term" value="F:endopeptidase activity"/>
    <property type="evidence" value="ECO:0007669"/>
    <property type="project" value="TreeGrafter"/>
</dbReference>
<dbReference type="SMART" id="SM00245">
    <property type="entry name" value="TSPc"/>
    <property type="match status" value="1"/>
</dbReference>
<reference evidence="7 8" key="1">
    <citation type="journal article" date="2014" name="Genome Announc.">
        <title>Draft Genome Sequence of Fervidicella metallireducens Strain AeBT, an Iron-Reducing Thermoanaerobe from the Great Artesian Basin.</title>
        <authorList>
            <person name="Patel B.K."/>
        </authorList>
    </citation>
    <scope>NUCLEOTIDE SEQUENCE [LARGE SCALE GENOMIC DNA]</scope>
    <source>
        <strain evidence="7 8">AeB</strain>
    </source>
</reference>
<feature type="domain" description="SH3b" evidence="6">
    <location>
        <begin position="459"/>
        <end position="520"/>
    </location>
</feature>
<keyword evidence="4" id="KW-0720">Serine protease</keyword>
<dbReference type="Pfam" id="PF03572">
    <property type="entry name" value="Peptidase_S41"/>
    <property type="match status" value="1"/>
</dbReference>
<dbReference type="PANTHER" id="PTHR32060:SF30">
    <property type="entry name" value="CARBOXY-TERMINAL PROCESSING PROTEASE CTPA"/>
    <property type="match status" value="1"/>
</dbReference>
<dbReference type="CDD" id="cd06782">
    <property type="entry name" value="cpPDZ_CPP-like"/>
    <property type="match status" value="1"/>
</dbReference>
<dbReference type="InterPro" id="IPR029045">
    <property type="entry name" value="ClpP/crotonase-like_dom_sf"/>
</dbReference>
<evidence type="ECO:0000313" key="8">
    <source>
        <dbReference type="Proteomes" id="UP000019681"/>
    </source>
</evidence>
<dbReference type="GO" id="GO:0030288">
    <property type="term" value="C:outer membrane-bounded periplasmic space"/>
    <property type="evidence" value="ECO:0007669"/>
    <property type="project" value="TreeGrafter"/>
</dbReference>
<dbReference type="SUPFAM" id="SSF52096">
    <property type="entry name" value="ClpP/crotonase"/>
    <property type="match status" value="1"/>
</dbReference>
<evidence type="ECO:0000313" key="7">
    <source>
        <dbReference type="EMBL" id="EYE89764.1"/>
    </source>
</evidence>
<dbReference type="Proteomes" id="UP000019681">
    <property type="component" value="Unassembled WGS sequence"/>
</dbReference>
<dbReference type="CDD" id="cd07560">
    <property type="entry name" value="Peptidase_S41_CPP"/>
    <property type="match status" value="1"/>
</dbReference>
<accession>A0A017RZD4</accession>
<evidence type="ECO:0000259" key="5">
    <source>
        <dbReference type="PROSITE" id="PS50106"/>
    </source>
</evidence>
<dbReference type="Gene3D" id="2.30.42.10">
    <property type="match status" value="1"/>
</dbReference>
<dbReference type="PANTHER" id="PTHR32060">
    <property type="entry name" value="TAIL-SPECIFIC PROTEASE"/>
    <property type="match status" value="1"/>
</dbReference>
<dbReference type="EMBL" id="AZQP01000001">
    <property type="protein sequence ID" value="EYE89764.1"/>
    <property type="molecule type" value="Genomic_DNA"/>
</dbReference>
<keyword evidence="3" id="KW-0378">Hydrolase</keyword>
<dbReference type="PROSITE" id="PS51781">
    <property type="entry name" value="SH3B"/>
    <property type="match status" value="1"/>
</dbReference>
<dbReference type="Pfam" id="PF13180">
    <property type="entry name" value="PDZ_2"/>
    <property type="match status" value="1"/>
</dbReference>
<dbReference type="STRING" id="1403537.Q428_00195"/>
<evidence type="ECO:0000256" key="1">
    <source>
        <dbReference type="ARBA" id="ARBA00009179"/>
    </source>
</evidence>
<organism evidence="7 8">
    <name type="scientific">Fervidicella metallireducens AeB</name>
    <dbReference type="NCBI Taxonomy" id="1403537"/>
    <lineage>
        <taxon>Bacteria</taxon>
        <taxon>Bacillati</taxon>
        <taxon>Bacillota</taxon>
        <taxon>Clostridia</taxon>
        <taxon>Eubacteriales</taxon>
        <taxon>Clostridiaceae</taxon>
        <taxon>Fervidicella</taxon>
    </lineage>
</organism>
<dbReference type="Gene3D" id="2.30.30.40">
    <property type="entry name" value="SH3 Domains"/>
    <property type="match status" value="1"/>
</dbReference>
<dbReference type="InterPro" id="IPR005151">
    <property type="entry name" value="Tail-specific_protease"/>
</dbReference>
<evidence type="ECO:0000256" key="3">
    <source>
        <dbReference type="ARBA" id="ARBA00022801"/>
    </source>
</evidence>
<keyword evidence="8" id="KW-1185">Reference proteome</keyword>
<dbReference type="NCBIfam" id="TIGR00225">
    <property type="entry name" value="prc"/>
    <property type="match status" value="1"/>
</dbReference>